<feature type="chain" id="PRO_5021459854" evidence="7">
    <location>
        <begin position="22"/>
        <end position="283"/>
    </location>
</feature>
<dbReference type="Pfam" id="PF01068">
    <property type="entry name" value="DNA_ligase_A_M"/>
    <property type="match status" value="1"/>
</dbReference>
<dbReference type="GO" id="GO:0006310">
    <property type="term" value="P:DNA recombination"/>
    <property type="evidence" value="ECO:0007669"/>
    <property type="project" value="InterPro"/>
</dbReference>
<dbReference type="RefSeq" id="WP_140588215.1">
    <property type="nucleotide sequence ID" value="NZ_VFRR01000012.1"/>
</dbReference>
<keyword evidence="4" id="KW-0227">DNA damage</keyword>
<dbReference type="CDD" id="cd08041">
    <property type="entry name" value="OBF_kDNA_ligase_like"/>
    <property type="match status" value="1"/>
</dbReference>
<dbReference type="SUPFAM" id="SSF50249">
    <property type="entry name" value="Nucleic acid-binding proteins"/>
    <property type="match status" value="1"/>
</dbReference>
<evidence type="ECO:0000256" key="2">
    <source>
        <dbReference type="ARBA" id="ARBA00022598"/>
    </source>
</evidence>
<feature type="domain" description="DNA ligase OB-like" evidence="9">
    <location>
        <begin position="207"/>
        <end position="272"/>
    </location>
</feature>
<evidence type="ECO:0000256" key="6">
    <source>
        <dbReference type="ARBA" id="ARBA00034003"/>
    </source>
</evidence>
<evidence type="ECO:0000256" key="1">
    <source>
        <dbReference type="ARBA" id="ARBA00001968"/>
    </source>
</evidence>
<dbReference type="InterPro" id="IPR029319">
    <property type="entry name" value="DNA_ligase_OB"/>
</dbReference>
<dbReference type="SUPFAM" id="SSF56091">
    <property type="entry name" value="DNA ligase/mRNA capping enzyme, catalytic domain"/>
    <property type="match status" value="1"/>
</dbReference>
<protein>
    <submittedName>
        <fullName evidence="10">DNA ligase</fullName>
    </submittedName>
</protein>
<dbReference type="NCBIfam" id="NF006592">
    <property type="entry name" value="PRK09125.1"/>
    <property type="match status" value="1"/>
</dbReference>
<dbReference type="Gene3D" id="3.30.1490.70">
    <property type="match status" value="1"/>
</dbReference>
<sequence length="283" mass="31572">MLRFISGLCLAFLLSFAKVIAGPQLAKVYDGQDVADYLVSEKYDGVRAIWDGYQLLSRQGNPIHAPSWFTEPLPKGVVLDGELWAGYGVFQQTTSTVLDDIPNDAHWRKITYLVFDAPSYGGSFAKRWEYYHELIQSIGVSHVRPITQFSVESVEELYNHLDRVVAKGGEGLILHQASASHVSGRSDHLLKLKPYQDMEAMVIGYVPGNGRLSGKLGALKVQLESGLTFKIGTGFTDEQRANPPKIGEVITFRYQGLTKRGVPRFASFLRIRNDGYPFKASRE</sequence>
<evidence type="ECO:0000259" key="9">
    <source>
        <dbReference type="Pfam" id="PF14743"/>
    </source>
</evidence>
<reference evidence="10 11" key="1">
    <citation type="submission" date="2019-06" db="EMBL/GenBank/DDBJ databases">
        <title>A novel bacterium of genus Marinomonas, isolated from coastal sand.</title>
        <authorList>
            <person name="Huang H."/>
            <person name="Mo K."/>
            <person name="Hu Y."/>
        </authorList>
    </citation>
    <scope>NUCLEOTIDE SEQUENCE [LARGE SCALE GENOMIC DNA]</scope>
    <source>
        <strain evidence="10 11">HB171799</strain>
    </source>
</reference>
<evidence type="ECO:0000256" key="3">
    <source>
        <dbReference type="ARBA" id="ARBA00022705"/>
    </source>
</evidence>
<evidence type="ECO:0000256" key="5">
    <source>
        <dbReference type="ARBA" id="ARBA00023204"/>
    </source>
</evidence>
<dbReference type="GO" id="GO:0005524">
    <property type="term" value="F:ATP binding"/>
    <property type="evidence" value="ECO:0007669"/>
    <property type="project" value="InterPro"/>
</dbReference>
<comment type="caution">
    <text evidence="10">The sequence shown here is derived from an EMBL/GenBank/DDBJ whole genome shotgun (WGS) entry which is preliminary data.</text>
</comment>
<keyword evidence="7" id="KW-0732">Signal</keyword>
<dbReference type="Pfam" id="PF14743">
    <property type="entry name" value="DNA_ligase_OB_2"/>
    <property type="match status" value="1"/>
</dbReference>
<dbReference type="PANTHER" id="PTHR47810">
    <property type="entry name" value="DNA LIGASE"/>
    <property type="match status" value="1"/>
</dbReference>
<dbReference type="EMBL" id="VFRR01000012">
    <property type="protein sequence ID" value="TPE52314.1"/>
    <property type="molecule type" value="Genomic_DNA"/>
</dbReference>
<dbReference type="Proteomes" id="UP000315901">
    <property type="component" value="Unassembled WGS sequence"/>
</dbReference>
<dbReference type="AlphaFoldDB" id="A0A501WW12"/>
<dbReference type="CDD" id="cd07896">
    <property type="entry name" value="Adenylation_kDNA_ligase_like"/>
    <property type="match status" value="1"/>
</dbReference>
<dbReference type="Gene3D" id="3.30.470.30">
    <property type="entry name" value="DNA ligase/mRNA capping enzyme"/>
    <property type="match status" value="1"/>
</dbReference>
<feature type="signal peptide" evidence="7">
    <location>
        <begin position="1"/>
        <end position="21"/>
    </location>
</feature>
<evidence type="ECO:0000256" key="7">
    <source>
        <dbReference type="SAM" id="SignalP"/>
    </source>
</evidence>
<gene>
    <name evidence="10" type="ORF">FJM67_07700</name>
</gene>
<dbReference type="InterPro" id="IPR012310">
    <property type="entry name" value="DNA_ligase_ATP-dep_cent"/>
</dbReference>
<proteinExistence type="predicted"/>
<dbReference type="PANTHER" id="PTHR47810:SF1">
    <property type="entry name" value="DNA LIGASE B"/>
    <property type="match status" value="1"/>
</dbReference>
<keyword evidence="11" id="KW-1185">Reference proteome</keyword>
<keyword evidence="5" id="KW-0234">DNA repair</keyword>
<evidence type="ECO:0000256" key="4">
    <source>
        <dbReference type="ARBA" id="ARBA00022763"/>
    </source>
</evidence>
<name>A0A501WW12_9GAMM</name>
<dbReference type="OrthoDB" id="9782700at2"/>
<dbReference type="InterPro" id="IPR050326">
    <property type="entry name" value="NAD_dep_DNA_ligaseB"/>
</dbReference>
<dbReference type="InterPro" id="IPR012340">
    <property type="entry name" value="NA-bd_OB-fold"/>
</dbReference>
<comment type="cofactor">
    <cofactor evidence="1">
        <name>a divalent metal cation</name>
        <dbReference type="ChEBI" id="CHEBI:60240"/>
    </cofactor>
</comment>
<dbReference type="GO" id="GO:0006260">
    <property type="term" value="P:DNA replication"/>
    <property type="evidence" value="ECO:0007669"/>
    <property type="project" value="UniProtKB-KW"/>
</dbReference>
<organism evidence="10 11">
    <name type="scientific">Maribrevibacterium harenarium</name>
    <dbReference type="NCBI Taxonomy" id="2589817"/>
    <lineage>
        <taxon>Bacteria</taxon>
        <taxon>Pseudomonadati</taxon>
        <taxon>Pseudomonadota</taxon>
        <taxon>Gammaproteobacteria</taxon>
        <taxon>Oceanospirillales</taxon>
        <taxon>Oceanospirillaceae</taxon>
        <taxon>Maribrevibacterium</taxon>
    </lineage>
</organism>
<dbReference type="Gene3D" id="2.40.50.140">
    <property type="entry name" value="Nucleic acid-binding proteins"/>
    <property type="match status" value="1"/>
</dbReference>
<keyword evidence="2 10" id="KW-0436">Ligase</keyword>
<evidence type="ECO:0000313" key="10">
    <source>
        <dbReference type="EMBL" id="TPE52314.1"/>
    </source>
</evidence>
<dbReference type="GO" id="GO:0006281">
    <property type="term" value="P:DNA repair"/>
    <property type="evidence" value="ECO:0007669"/>
    <property type="project" value="UniProtKB-KW"/>
</dbReference>
<evidence type="ECO:0000259" key="8">
    <source>
        <dbReference type="Pfam" id="PF01068"/>
    </source>
</evidence>
<feature type="domain" description="ATP-dependent DNA ligase family profile" evidence="8">
    <location>
        <begin position="35"/>
        <end position="193"/>
    </location>
</feature>
<evidence type="ECO:0000313" key="11">
    <source>
        <dbReference type="Proteomes" id="UP000315901"/>
    </source>
</evidence>
<comment type="catalytic activity">
    <reaction evidence="6">
        <text>ATP + (deoxyribonucleotide)n-3'-hydroxyl + 5'-phospho-(deoxyribonucleotide)m = (deoxyribonucleotide)n+m + AMP + diphosphate.</text>
        <dbReference type="EC" id="6.5.1.1"/>
    </reaction>
</comment>
<dbReference type="GO" id="GO:0003910">
    <property type="term" value="F:DNA ligase (ATP) activity"/>
    <property type="evidence" value="ECO:0007669"/>
    <property type="project" value="UniProtKB-EC"/>
</dbReference>
<keyword evidence="3" id="KW-0235">DNA replication</keyword>
<accession>A0A501WW12</accession>